<dbReference type="Proteomes" id="UP000186547">
    <property type="component" value="Chromosome"/>
</dbReference>
<feature type="region of interest" description="Disordered" evidence="6">
    <location>
        <begin position="170"/>
        <end position="200"/>
    </location>
</feature>
<dbReference type="Pfam" id="PF01899">
    <property type="entry name" value="MNHE"/>
    <property type="match status" value="1"/>
</dbReference>
<evidence type="ECO:0000313" key="8">
    <source>
        <dbReference type="EMBL" id="APW97989.1"/>
    </source>
</evidence>
<reference evidence="8 11" key="1">
    <citation type="journal article" date="2011" name="J. Bacteriol.">
        <title>Genome sequence of Halobiforma lacisalsi AJ5, an extremely halophilic archaeon which harbors a bop gene.</title>
        <authorList>
            <person name="Jiang X."/>
            <person name="Wang S."/>
            <person name="Cheng H."/>
            <person name="Huo Y."/>
            <person name="Zhang X."/>
            <person name="Zhu X."/>
            <person name="Han X."/>
            <person name="Ni P."/>
            <person name="Wu M."/>
        </authorList>
    </citation>
    <scope>NUCLEOTIDE SEQUENCE [LARGE SCALE GENOMIC DNA]</scope>
    <source>
        <strain evidence="8 11">AJ5</strain>
    </source>
</reference>
<protein>
    <submittedName>
        <fullName evidence="9">Cation antiporter</fullName>
    </submittedName>
    <submittedName>
        <fullName evidence="8">Cation transporter</fullName>
    </submittedName>
</protein>
<dbReference type="PATRIC" id="fig|358396.7.peg.3639"/>
<evidence type="ECO:0000256" key="3">
    <source>
        <dbReference type="ARBA" id="ARBA00022692"/>
    </source>
</evidence>
<feature type="transmembrane region" description="Helical" evidence="7">
    <location>
        <begin position="32"/>
        <end position="52"/>
    </location>
</feature>
<dbReference type="PIRSF" id="PIRSF019239">
    <property type="entry name" value="MrpE"/>
    <property type="match status" value="1"/>
</dbReference>
<dbReference type="GO" id="GO:0008324">
    <property type="term" value="F:monoatomic cation transmembrane transporter activity"/>
    <property type="evidence" value="ECO:0007669"/>
    <property type="project" value="InterPro"/>
</dbReference>
<feature type="compositionally biased region" description="Basic and acidic residues" evidence="6">
    <location>
        <begin position="184"/>
        <end position="200"/>
    </location>
</feature>
<comment type="subcellular location">
    <subcellularLocation>
        <location evidence="1">Cell membrane</location>
        <topology evidence="1">Multi-pass membrane protein</topology>
    </subcellularLocation>
</comment>
<dbReference type="STRING" id="358396.CHINAEXTREME_09445"/>
<dbReference type="eggNOG" id="arCOG03099">
    <property type="taxonomic scope" value="Archaea"/>
</dbReference>
<keyword evidence="2" id="KW-1003">Cell membrane</keyword>
<evidence type="ECO:0000256" key="7">
    <source>
        <dbReference type="SAM" id="Phobius"/>
    </source>
</evidence>
<dbReference type="EMBL" id="CP019285">
    <property type="protein sequence ID" value="APW97989.1"/>
    <property type="molecule type" value="Genomic_DNA"/>
</dbReference>
<keyword evidence="3 7" id="KW-0812">Transmembrane</keyword>
<proteinExistence type="predicted"/>
<evidence type="ECO:0000256" key="4">
    <source>
        <dbReference type="ARBA" id="ARBA00022989"/>
    </source>
</evidence>
<dbReference type="AlphaFoldDB" id="M0L7W0"/>
<keyword evidence="4 7" id="KW-1133">Transmembrane helix</keyword>
<evidence type="ECO:0000256" key="1">
    <source>
        <dbReference type="ARBA" id="ARBA00004651"/>
    </source>
</evidence>
<gene>
    <name evidence="9" type="ORF">C445_18006</name>
    <name evidence="8" type="ORF">CHINAEXTREME_09445</name>
</gene>
<evidence type="ECO:0000256" key="6">
    <source>
        <dbReference type="SAM" id="MobiDB-lite"/>
    </source>
</evidence>
<dbReference type="Proteomes" id="UP000011555">
    <property type="component" value="Unassembled WGS sequence"/>
</dbReference>
<reference evidence="8" key="3">
    <citation type="submission" date="2017-01" db="EMBL/GenBank/DDBJ databases">
        <authorList>
            <person name="Mah S.A."/>
            <person name="Swanson W.J."/>
            <person name="Moy G.W."/>
            <person name="Vacquier V.D."/>
        </authorList>
    </citation>
    <scope>NUCLEOTIDE SEQUENCE</scope>
    <source>
        <strain evidence="8">AJ5</strain>
    </source>
</reference>
<accession>M0L7W0</accession>
<dbReference type="PANTHER" id="PTHR34584">
    <property type="entry name" value="NA(+)/H(+) ANTIPORTER SUBUNIT E1"/>
    <property type="match status" value="1"/>
</dbReference>
<dbReference type="EMBL" id="AOLZ01000073">
    <property type="protein sequence ID" value="EMA28544.1"/>
    <property type="molecule type" value="Genomic_DNA"/>
</dbReference>
<keyword evidence="5 7" id="KW-0472">Membrane</keyword>
<reference evidence="9 10" key="2">
    <citation type="journal article" date="2014" name="PLoS Genet.">
        <title>Phylogenetically driven sequencing of extremely halophilic archaea reveals strategies for static and dynamic osmo-response.</title>
        <authorList>
            <person name="Becker E.A."/>
            <person name="Seitzer P.M."/>
            <person name="Tritt A."/>
            <person name="Larsen D."/>
            <person name="Krusor M."/>
            <person name="Yao A.I."/>
            <person name="Wu D."/>
            <person name="Madern D."/>
            <person name="Eisen J.A."/>
            <person name="Darling A.E."/>
            <person name="Facciotti M.T."/>
        </authorList>
    </citation>
    <scope>NUCLEOTIDE SEQUENCE [LARGE SCALE GENOMIC DNA]</scope>
    <source>
        <strain evidence="9 10">AJ5</strain>
    </source>
</reference>
<evidence type="ECO:0000256" key="2">
    <source>
        <dbReference type="ARBA" id="ARBA00022475"/>
    </source>
</evidence>
<name>M0L7W0_NATLA</name>
<dbReference type="RefSeq" id="WP_007143290.1">
    <property type="nucleotide sequence ID" value="NZ_AOLZ01000073.1"/>
</dbReference>
<evidence type="ECO:0000313" key="10">
    <source>
        <dbReference type="Proteomes" id="UP000011555"/>
    </source>
</evidence>
<dbReference type="GO" id="GO:0005886">
    <property type="term" value="C:plasma membrane"/>
    <property type="evidence" value="ECO:0007669"/>
    <property type="project" value="UniProtKB-SubCell"/>
</dbReference>
<dbReference type="GeneID" id="30921347"/>
<evidence type="ECO:0000313" key="9">
    <source>
        <dbReference type="EMBL" id="EMA28544.1"/>
    </source>
</evidence>
<keyword evidence="10" id="KW-1185">Reference proteome</keyword>
<evidence type="ECO:0000256" key="5">
    <source>
        <dbReference type="ARBA" id="ARBA00023136"/>
    </source>
</evidence>
<dbReference type="PANTHER" id="PTHR34584:SF1">
    <property type="entry name" value="NA(+)_H(+) ANTIPORTER SUBUNIT E1"/>
    <property type="match status" value="1"/>
</dbReference>
<sequence length="200" mass="22273">MKVRTWPVAGVVFAVLWIFVRGIELESMTLLGQFLEGLVVGLPIAFVFRRLYAKRITVSRGRRVKPAVLYLLAFGWEVLRANVDMVYRVVAPSMPIEPEVVLVPLRAETDLAITLLANSVTLTPGTVALDYDEDVNALYVHAVDGRDPAAIVAPIRRWEDYALEIFDEDATPEDPAREFVVSGGERDKPEADERAGGYDE</sequence>
<dbReference type="KEGG" id="hlc:CHINAEXTREME09445"/>
<evidence type="ECO:0000313" key="11">
    <source>
        <dbReference type="Proteomes" id="UP000186547"/>
    </source>
</evidence>
<organism evidence="9 10">
    <name type="scientific">Natronobacterium lacisalsi AJ5</name>
    <dbReference type="NCBI Taxonomy" id="358396"/>
    <lineage>
        <taxon>Archaea</taxon>
        <taxon>Methanobacteriati</taxon>
        <taxon>Methanobacteriota</taxon>
        <taxon>Stenosarchaea group</taxon>
        <taxon>Halobacteria</taxon>
        <taxon>Halobacteriales</taxon>
        <taxon>Natrialbaceae</taxon>
        <taxon>Natronobacterium</taxon>
    </lineage>
</organism>
<dbReference type="InterPro" id="IPR002758">
    <property type="entry name" value="Cation_antiport_E"/>
</dbReference>